<evidence type="ECO:0000313" key="4">
    <source>
        <dbReference type="Proteomes" id="UP001321473"/>
    </source>
</evidence>
<organism evidence="3 4">
    <name type="scientific">Amblyomma americanum</name>
    <name type="common">Lone star tick</name>
    <dbReference type="NCBI Taxonomy" id="6943"/>
    <lineage>
        <taxon>Eukaryota</taxon>
        <taxon>Metazoa</taxon>
        <taxon>Ecdysozoa</taxon>
        <taxon>Arthropoda</taxon>
        <taxon>Chelicerata</taxon>
        <taxon>Arachnida</taxon>
        <taxon>Acari</taxon>
        <taxon>Parasitiformes</taxon>
        <taxon>Ixodida</taxon>
        <taxon>Ixodoidea</taxon>
        <taxon>Ixodidae</taxon>
        <taxon>Amblyomminae</taxon>
        <taxon>Amblyomma</taxon>
    </lineage>
</organism>
<dbReference type="EMBL" id="JARKHS020036133">
    <property type="protein sequence ID" value="KAK8756584.1"/>
    <property type="molecule type" value="Genomic_DNA"/>
</dbReference>
<dbReference type="Pfam" id="PF20146">
    <property type="entry name" value="NRF"/>
    <property type="match status" value="1"/>
</dbReference>
<keyword evidence="4" id="KW-1185">Reference proteome</keyword>
<dbReference type="AlphaFoldDB" id="A0AAQ4D294"/>
<feature type="domain" description="Nose resistant-to-fluoxetine protein N-terminal" evidence="2">
    <location>
        <begin position="83"/>
        <end position="135"/>
    </location>
</feature>
<comment type="caution">
    <text evidence="3">The sequence shown here is derived from an EMBL/GenBank/DDBJ whole genome shotgun (WGS) entry which is preliminary data.</text>
</comment>
<keyword evidence="1" id="KW-0732">Signal</keyword>
<evidence type="ECO:0000256" key="1">
    <source>
        <dbReference type="SAM" id="SignalP"/>
    </source>
</evidence>
<feature type="signal peptide" evidence="1">
    <location>
        <begin position="1"/>
        <end position="17"/>
    </location>
</feature>
<proteinExistence type="predicted"/>
<dbReference type="Proteomes" id="UP001321473">
    <property type="component" value="Unassembled WGS sequence"/>
</dbReference>
<gene>
    <name evidence="3" type="ORF">V5799_000713</name>
</gene>
<feature type="non-terminal residue" evidence="3">
    <location>
        <position position="150"/>
    </location>
</feature>
<sequence length="150" mass="16379">MAVHLMFLVIFGQQCTAENVTTTGFENEESSELVRAARAAASAEEWDSAGYAQALREVAACGMASIPKSIRKKLLGAEIRLECSVALLQTMRAFQNFELWPLRLLDATGKYPTGLLQGSRSDPGAFDECIGDRRPGQLRQRQCHVASTAT</sequence>
<evidence type="ECO:0000259" key="2">
    <source>
        <dbReference type="Pfam" id="PF20146"/>
    </source>
</evidence>
<name>A0AAQ4D294_AMBAM</name>
<feature type="chain" id="PRO_5042943282" description="Nose resistant-to-fluoxetine protein N-terminal domain-containing protein" evidence="1">
    <location>
        <begin position="18"/>
        <end position="150"/>
    </location>
</feature>
<accession>A0AAQ4D294</accession>
<dbReference type="InterPro" id="IPR006621">
    <property type="entry name" value="Nose-resist-to-fluoxetine_N"/>
</dbReference>
<reference evidence="3 4" key="1">
    <citation type="journal article" date="2023" name="Arcadia Sci">
        <title>De novo assembly of a long-read Amblyomma americanum tick genome.</title>
        <authorList>
            <person name="Chou S."/>
            <person name="Poskanzer K.E."/>
            <person name="Rollins M."/>
            <person name="Thuy-Boun P.S."/>
        </authorList>
    </citation>
    <scope>NUCLEOTIDE SEQUENCE [LARGE SCALE GENOMIC DNA]</scope>
    <source>
        <strain evidence="3">F_SG_1</strain>
        <tissue evidence="3">Salivary glands</tissue>
    </source>
</reference>
<evidence type="ECO:0000313" key="3">
    <source>
        <dbReference type="EMBL" id="KAK8756584.1"/>
    </source>
</evidence>
<protein>
    <recommendedName>
        <fullName evidence="2">Nose resistant-to-fluoxetine protein N-terminal domain-containing protein</fullName>
    </recommendedName>
</protein>